<sequence>MSAAVMETSIAPNLASGEMPPQKDTAAPQTGTFDFEVNYSGNVGNDMGISTMGYRSAKYNPPEWNESNYSKYYQSFADRDNAEKVRHDSKDVIRETDALTEKTQSESTKKLAERLHDINFWKGELEREVKDTIAETDLLLEKKLRLERALRATEIPLHIATDNLNCRQRRQGIDLVQDDPELNLLKEVEVINNVQDLLKRTIKEAAAQIKRNRDRKHELEMDWSDKLEAKEIDSFCTGLKNGHTNKQFFAGSAKFQEIQSTPESWAQFTHDNIVRAEHERMASIQLRTLIDNVLNDTSRDMREQADAVDIAFQRRVDEVQDAKNKLEENLRKVCDEIAQTEKNIADLKKAIKDKENPMKVAQTRLHTREFRPNVELCRDPAQYNLVGEVHEIARSVDALMQKLNDAENALKDLQDNRMALEKDISIKKNSLFIDKDKCMTHRTRYPSTLKLQGYQ</sequence>
<dbReference type="GO" id="GO:0060294">
    <property type="term" value="P:cilium movement involved in cell motility"/>
    <property type="evidence" value="ECO:0007669"/>
    <property type="project" value="UniProtKB-UniRule"/>
</dbReference>
<dbReference type="GO" id="GO:0005634">
    <property type="term" value="C:nucleus"/>
    <property type="evidence" value="ECO:0007669"/>
    <property type="project" value="TreeGrafter"/>
</dbReference>
<dbReference type="Pfam" id="PF03148">
    <property type="entry name" value="Tektin"/>
    <property type="match status" value="1"/>
</dbReference>
<comment type="caution">
    <text evidence="7">The sequence shown here is derived from an EMBL/GenBank/DDBJ whole genome shotgun (WGS) entry which is preliminary data.</text>
</comment>
<dbReference type="Proteomes" id="UP001208570">
    <property type="component" value="Unassembled WGS sequence"/>
</dbReference>
<evidence type="ECO:0000313" key="8">
    <source>
        <dbReference type="Proteomes" id="UP001208570"/>
    </source>
</evidence>
<organism evidence="7 8">
    <name type="scientific">Paralvinella palmiformis</name>
    <dbReference type="NCBI Taxonomy" id="53620"/>
    <lineage>
        <taxon>Eukaryota</taxon>
        <taxon>Metazoa</taxon>
        <taxon>Spiralia</taxon>
        <taxon>Lophotrochozoa</taxon>
        <taxon>Annelida</taxon>
        <taxon>Polychaeta</taxon>
        <taxon>Sedentaria</taxon>
        <taxon>Canalipalpata</taxon>
        <taxon>Terebellida</taxon>
        <taxon>Terebelliformia</taxon>
        <taxon>Alvinellidae</taxon>
        <taxon>Paralvinella</taxon>
    </lineage>
</organism>
<dbReference type="InterPro" id="IPR048256">
    <property type="entry name" value="Tektin-like"/>
</dbReference>
<reference evidence="7" key="1">
    <citation type="journal article" date="2023" name="Mol. Biol. Evol.">
        <title>Third-Generation Sequencing Reveals the Adaptive Role of the Epigenome in Three Deep-Sea Polychaetes.</title>
        <authorList>
            <person name="Perez M."/>
            <person name="Aroh O."/>
            <person name="Sun Y."/>
            <person name="Lan Y."/>
            <person name="Juniper S.K."/>
            <person name="Young C.R."/>
            <person name="Angers B."/>
            <person name="Qian P.Y."/>
        </authorList>
    </citation>
    <scope>NUCLEOTIDE SEQUENCE</scope>
    <source>
        <strain evidence="7">P08H-3</strain>
    </source>
</reference>
<proteinExistence type="inferred from homology"/>
<dbReference type="GO" id="GO:0060271">
    <property type="term" value="P:cilium assembly"/>
    <property type="evidence" value="ECO:0007669"/>
    <property type="project" value="UniProtKB-UniRule"/>
</dbReference>
<name>A0AAD9JYE1_9ANNE</name>
<evidence type="ECO:0000256" key="3">
    <source>
        <dbReference type="ARBA" id="ARBA00023054"/>
    </source>
</evidence>
<feature type="coiled-coil region" evidence="5">
    <location>
        <begin position="316"/>
        <end position="350"/>
    </location>
</feature>
<evidence type="ECO:0000256" key="5">
    <source>
        <dbReference type="SAM" id="Coils"/>
    </source>
</evidence>
<keyword evidence="4" id="KW-0969">Cilium</keyword>
<protein>
    <recommendedName>
        <fullName evidence="4">Tektin</fullName>
    </recommendedName>
</protein>
<dbReference type="AlphaFoldDB" id="A0AAD9JYE1"/>
<dbReference type="EMBL" id="JAODUP010000115">
    <property type="protein sequence ID" value="KAK2161539.1"/>
    <property type="molecule type" value="Genomic_DNA"/>
</dbReference>
<dbReference type="GO" id="GO:0005930">
    <property type="term" value="C:axoneme"/>
    <property type="evidence" value="ECO:0007669"/>
    <property type="project" value="UniProtKB-SubCell"/>
</dbReference>
<comment type="subcellular location">
    <subcellularLocation>
        <location evidence="4">Cytoplasm</location>
        <location evidence="4">Cytoskeleton</location>
        <location evidence="4">Cilium axoneme</location>
    </subcellularLocation>
</comment>
<evidence type="ECO:0000313" key="7">
    <source>
        <dbReference type="EMBL" id="KAK2161539.1"/>
    </source>
</evidence>
<evidence type="ECO:0000256" key="6">
    <source>
        <dbReference type="SAM" id="MobiDB-lite"/>
    </source>
</evidence>
<dbReference type="PANTHER" id="PTHR19960">
    <property type="entry name" value="TEKTIN"/>
    <property type="match status" value="1"/>
</dbReference>
<accession>A0AAD9JYE1</accession>
<comment type="similarity">
    <text evidence="1 4">Belongs to the tektin family.</text>
</comment>
<feature type="coiled-coil region" evidence="5">
    <location>
        <begin position="389"/>
        <end position="430"/>
    </location>
</feature>
<dbReference type="PRINTS" id="PR00511">
    <property type="entry name" value="TEKTIN"/>
</dbReference>
<dbReference type="GO" id="GO:0015630">
    <property type="term" value="C:microtubule cytoskeleton"/>
    <property type="evidence" value="ECO:0007669"/>
    <property type="project" value="UniProtKB-UniRule"/>
</dbReference>
<keyword evidence="2" id="KW-0963">Cytoplasm</keyword>
<keyword evidence="4" id="KW-0966">Cell projection</keyword>
<evidence type="ECO:0000256" key="2">
    <source>
        <dbReference type="ARBA" id="ARBA00022490"/>
    </source>
</evidence>
<dbReference type="GO" id="GO:0036126">
    <property type="term" value="C:sperm flagellum"/>
    <property type="evidence" value="ECO:0007669"/>
    <property type="project" value="TreeGrafter"/>
</dbReference>
<keyword evidence="3 5" id="KW-0175">Coiled coil</keyword>
<gene>
    <name evidence="7" type="ORF">LSH36_115g13076</name>
</gene>
<keyword evidence="4" id="KW-0282">Flagellum</keyword>
<evidence type="ECO:0000256" key="4">
    <source>
        <dbReference type="RuleBase" id="RU367040"/>
    </source>
</evidence>
<dbReference type="InterPro" id="IPR000435">
    <property type="entry name" value="Tektins"/>
</dbReference>
<keyword evidence="8" id="KW-1185">Reference proteome</keyword>
<dbReference type="PANTHER" id="PTHR19960:SF12">
    <property type="entry name" value="TEKTIN-4"/>
    <property type="match status" value="1"/>
</dbReference>
<evidence type="ECO:0000256" key="1">
    <source>
        <dbReference type="ARBA" id="ARBA00007209"/>
    </source>
</evidence>
<feature type="region of interest" description="Disordered" evidence="6">
    <location>
        <begin position="1"/>
        <end position="29"/>
    </location>
</feature>